<dbReference type="Gene3D" id="3.40.190.10">
    <property type="entry name" value="Periplasmic binding protein-like II"/>
    <property type="match status" value="1"/>
</dbReference>
<comment type="caution">
    <text evidence="1">The sequence shown here is derived from an EMBL/GenBank/DDBJ whole genome shotgun (WGS) entry which is preliminary data.</text>
</comment>
<dbReference type="EMBL" id="CAXKWB010022975">
    <property type="protein sequence ID" value="CAL4124774.1"/>
    <property type="molecule type" value="Genomic_DNA"/>
</dbReference>
<dbReference type="SUPFAM" id="SSF53850">
    <property type="entry name" value="Periplasmic binding protein-like II"/>
    <property type="match status" value="1"/>
</dbReference>
<feature type="non-terminal residue" evidence="1">
    <location>
        <position position="1"/>
    </location>
</feature>
<gene>
    <name evidence="1" type="ORF">MNOR_LOCUS24757</name>
</gene>
<reference evidence="1 2" key="1">
    <citation type="submission" date="2024-05" db="EMBL/GenBank/DDBJ databases">
        <authorList>
            <person name="Wallberg A."/>
        </authorList>
    </citation>
    <scope>NUCLEOTIDE SEQUENCE [LARGE SCALE GENOMIC DNA]</scope>
</reference>
<proteinExistence type="predicted"/>
<organism evidence="1 2">
    <name type="scientific">Meganyctiphanes norvegica</name>
    <name type="common">Northern krill</name>
    <name type="synonym">Thysanopoda norvegica</name>
    <dbReference type="NCBI Taxonomy" id="48144"/>
    <lineage>
        <taxon>Eukaryota</taxon>
        <taxon>Metazoa</taxon>
        <taxon>Ecdysozoa</taxon>
        <taxon>Arthropoda</taxon>
        <taxon>Crustacea</taxon>
        <taxon>Multicrustacea</taxon>
        <taxon>Malacostraca</taxon>
        <taxon>Eumalacostraca</taxon>
        <taxon>Eucarida</taxon>
        <taxon>Euphausiacea</taxon>
        <taxon>Euphausiidae</taxon>
        <taxon>Meganyctiphanes</taxon>
    </lineage>
</organism>
<name>A0AAV2RHH8_MEGNR</name>
<sequence length="121" mass="14232">RKDEPLFPDQYQDMLGHMFQVVMLYWDPLTMYDEHPDPESTIVYPKDSVDVRILDAMAKTLNFTFFSRRPYDNEWGRMKADGNFSGIIGELEHHNADFSLVTGPTPIRVSVTDWSCWYTFE</sequence>
<keyword evidence="2" id="KW-1185">Reference proteome</keyword>
<dbReference type="AlphaFoldDB" id="A0AAV2RHH8"/>
<accession>A0AAV2RHH8</accession>
<feature type="non-terminal residue" evidence="1">
    <location>
        <position position="121"/>
    </location>
</feature>
<dbReference type="Proteomes" id="UP001497623">
    <property type="component" value="Unassembled WGS sequence"/>
</dbReference>
<evidence type="ECO:0000313" key="2">
    <source>
        <dbReference type="Proteomes" id="UP001497623"/>
    </source>
</evidence>
<evidence type="ECO:0000313" key="1">
    <source>
        <dbReference type="EMBL" id="CAL4124774.1"/>
    </source>
</evidence>
<protein>
    <submittedName>
        <fullName evidence="1">Uncharacterized protein</fullName>
    </submittedName>
</protein>